<evidence type="ECO:0000256" key="3">
    <source>
        <dbReference type="SAM" id="MobiDB-lite"/>
    </source>
</evidence>
<evidence type="ECO:0000256" key="1">
    <source>
        <dbReference type="PROSITE-ProRule" id="PRU00723"/>
    </source>
</evidence>
<dbReference type="PROSITE" id="PS50103">
    <property type="entry name" value="ZF_C3H1"/>
    <property type="match status" value="1"/>
</dbReference>
<dbReference type="Proteomes" id="UP000240883">
    <property type="component" value="Unassembled WGS sequence"/>
</dbReference>
<reference evidence="5 6" key="1">
    <citation type="journal article" date="2018" name="Front. Microbiol.">
        <title>Genome-Wide Analysis of Corynespora cassiicola Leaf Fall Disease Putative Effectors.</title>
        <authorList>
            <person name="Lopez D."/>
            <person name="Ribeiro S."/>
            <person name="Label P."/>
            <person name="Fumanal B."/>
            <person name="Venisse J.S."/>
            <person name="Kohler A."/>
            <person name="de Oliveira R.R."/>
            <person name="Labutti K."/>
            <person name="Lipzen A."/>
            <person name="Lail K."/>
            <person name="Bauer D."/>
            <person name="Ohm R.A."/>
            <person name="Barry K.W."/>
            <person name="Spatafora J."/>
            <person name="Grigoriev I.V."/>
            <person name="Martin F.M."/>
            <person name="Pujade-Renaud V."/>
        </authorList>
    </citation>
    <scope>NUCLEOTIDE SEQUENCE [LARGE SCALE GENOMIC DNA]</scope>
    <source>
        <strain evidence="5 6">Philippines</strain>
    </source>
</reference>
<dbReference type="GO" id="GO:0008270">
    <property type="term" value="F:zinc ion binding"/>
    <property type="evidence" value="ECO:0007669"/>
    <property type="project" value="UniProtKB-KW"/>
</dbReference>
<keyword evidence="1" id="KW-0862">Zinc</keyword>
<feature type="zinc finger region" description="C3H1-type" evidence="1">
    <location>
        <begin position="105"/>
        <end position="129"/>
    </location>
</feature>
<evidence type="ECO:0000313" key="6">
    <source>
        <dbReference type="Proteomes" id="UP000240883"/>
    </source>
</evidence>
<feature type="region of interest" description="Disordered" evidence="3">
    <location>
        <begin position="1"/>
        <end position="76"/>
    </location>
</feature>
<feature type="domain" description="C3H1-type" evidence="4">
    <location>
        <begin position="105"/>
        <end position="129"/>
    </location>
</feature>
<dbReference type="InterPro" id="IPR000571">
    <property type="entry name" value="Znf_CCCH"/>
</dbReference>
<sequence>MDRYQPDHGAPLSVYHRRYDRPNRSPSRTRKDRTQTTKGRHRRGRSRSLSRSRIDTSTQLPYPNPPSPSEGRRPEAYTDSYHRRERHRNNSIDVSLPKNFKIPLTCFFWYFNGRCNKRDEDCAYAHWNTGHFAGAPISIPTANGVESVAGKKARDFTSELPRPSVYALEEREEAIKVKEQELESRERNVEKREEDLEKTTRLREKEFRLREKRLTRKEEALRHANSSPQT</sequence>
<dbReference type="EMBL" id="KZ678128">
    <property type="protein sequence ID" value="PSN74666.1"/>
    <property type="molecule type" value="Genomic_DNA"/>
</dbReference>
<keyword evidence="2" id="KW-0175">Coiled coil</keyword>
<gene>
    <name evidence="5" type="ORF">BS50DRAFT_480612</name>
</gene>
<accession>A0A2T2PAU5</accession>
<protein>
    <recommendedName>
        <fullName evidence="4">C3H1-type domain-containing protein</fullName>
    </recommendedName>
</protein>
<keyword evidence="6" id="KW-1185">Reference proteome</keyword>
<keyword evidence="1" id="KW-0479">Metal-binding</keyword>
<dbReference type="AlphaFoldDB" id="A0A2T2PAU5"/>
<organism evidence="5 6">
    <name type="scientific">Corynespora cassiicola Philippines</name>
    <dbReference type="NCBI Taxonomy" id="1448308"/>
    <lineage>
        <taxon>Eukaryota</taxon>
        <taxon>Fungi</taxon>
        <taxon>Dikarya</taxon>
        <taxon>Ascomycota</taxon>
        <taxon>Pezizomycotina</taxon>
        <taxon>Dothideomycetes</taxon>
        <taxon>Pleosporomycetidae</taxon>
        <taxon>Pleosporales</taxon>
        <taxon>Corynesporascaceae</taxon>
        <taxon>Corynespora</taxon>
    </lineage>
</organism>
<evidence type="ECO:0000313" key="5">
    <source>
        <dbReference type="EMBL" id="PSN74666.1"/>
    </source>
</evidence>
<name>A0A2T2PAU5_CORCC</name>
<evidence type="ECO:0000259" key="4">
    <source>
        <dbReference type="PROSITE" id="PS50103"/>
    </source>
</evidence>
<feature type="compositionally biased region" description="Basic residues" evidence="3">
    <location>
        <begin position="38"/>
        <end position="50"/>
    </location>
</feature>
<keyword evidence="1" id="KW-0863">Zinc-finger</keyword>
<dbReference type="OrthoDB" id="1918685at2759"/>
<feature type="coiled-coil region" evidence="2">
    <location>
        <begin position="168"/>
        <end position="202"/>
    </location>
</feature>
<evidence type="ECO:0000256" key="2">
    <source>
        <dbReference type="SAM" id="Coils"/>
    </source>
</evidence>
<proteinExistence type="predicted"/>